<dbReference type="AlphaFoldDB" id="A0A5B8UUN9"/>
<evidence type="ECO:0000313" key="1">
    <source>
        <dbReference type="EMBL" id="QEC62485.1"/>
    </source>
</evidence>
<protein>
    <submittedName>
        <fullName evidence="1">Uncharacterized protein</fullName>
    </submittedName>
</protein>
<evidence type="ECO:0000313" key="2">
    <source>
        <dbReference type="Proteomes" id="UP000321479"/>
    </source>
</evidence>
<dbReference type="RefSeq" id="WP_147031062.1">
    <property type="nucleotide sequence ID" value="NZ_CP042436.1"/>
</dbReference>
<dbReference type="EMBL" id="CP042436">
    <property type="protein sequence ID" value="QEC62485.1"/>
    <property type="molecule type" value="Genomic_DNA"/>
</dbReference>
<keyword evidence="2" id="KW-1185">Reference proteome</keyword>
<dbReference type="OrthoDB" id="1263739at2"/>
<name>A0A5B8UUN9_9SPHI</name>
<dbReference type="KEGG" id="mgin:FRZ54_07755"/>
<reference evidence="1 2" key="1">
    <citation type="journal article" date="2017" name="Curr. Microbiol.">
        <title>Mucilaginibacter ginsenosidivorans sp. nov., Isolated from Soil of Ginseng Field.</title>
        <authorList>
            <person name="Kim M.M."/>
            <person name="Siddiqi M.Z."/>
            <person name="Im W.T."/>
        </authorList>
    </citation>
    <scope>NUCLEOTIDE SEQUENCE [LARGE SCALE GENOMIC DNA]</scope>
    <source>
        <strain evidence="1 2">Gsoil 3017</strain>
    </source>
</reference>
<accession>A0A5B8UUN9</accession>
<sequence>MASQTIDTGLPLVYKGVKIIVRKHIIGMTEVYRAIFADNRPPLLITTAKNDKGRVFWTSVPEGRLEEANDIAMLVDEHYFLIK</sequence>
<organism evidence="1 2">
    <name type="scientific">Mucilaginibacter ginsenosidivorans</name>
    <dbReference type="NCBI Taxonomy" id="398053"/>
    <lineage>
        <taxon>Bacteria</taxon>
        <taxon>Pseudomonadati</taxon>
        <taxon>Bacteroidota</taxon>
        <taxon>Sphingobacteriia</taxon>
        <taxon>Sphingobacteriales</taxon>
        <taxon>Sphingobacteriaceae</taxon>
        <taxon>Mucilaginibacter</taxon>
    </lineage>
</organism>
<dbReference type="Proteomes" id="UP000321479">
    <property type="component" value="Chromosome"/>
</dbReference>
<gene>
    <name evidence="1" type="ORF">FRZ54_07755</name>
</gene>
<proteinExistence type="predicted"/>